<comment type="caution">
    <text evidence="1">The sequence shown here is derived from an EMBL/GenBank/DDBJ whole genome shotgun (WGS) entry which is preliminary data.</text>
</comment>
<organism evidence="1 2">
    <name type="scientific">Macrosiphum euphorbiae</name>
    <name type="common">potato aphid</name>
    <dbReference type="NCBI Taxonomy" id="13131"/>
    <lineage>
        <taxon>Eukaryota</taxon>
        <taxon>Metazoa</taxon>
        <taxon>Ecdysozoa</taxon>
        <taxon>Arthropoda</taxon>
        <taxon>Hexapoda</taxon>
        <taxon>Insecta</taxon>
        <taxon>Pterygota</taxon>
        <taxon>Neoptera</taxon>
        <taxon>Paraneoptera</taxon>
        <taxon>Hemiptera</taxon>
        <taxon>Sternorrhyncha</taxon>
        <taxon>Aphidomorpha</taxon>
        <taxon>Aphidoidea</taxon>
        <taxon>Aphididae</taxon>
        <taxon>Macrosiphini</taxon>
        <taxon>Macrosiphum</taxon>
    </lineage>
</organism>
<evidence type="ECO:0000313" key="2">
    <source>
        <dbReference type="Proteomes" id="UP001160148"/>
    </source>
</evidence>
<dbReference type="EMBL" id="CARXXK010000005">
    <property type="protein sequence ID" value="CAI6367575.1"/>
    <property type="molecule type" value="Genomic_DNA"/>
</dbReference>
<gene>
    <name evidence="1" type="ORF">MEUPH1_LOCUS22036</name>
</gene>
<accession>A0AAV0XGR9</accession>
<dbReference type="AlphaFoldDB" id="A0AAV0XGR9"/>
<protein>
    <submittedName>
        <fullName evidence="1">Uncharacterized protein</fullName>
    </submittedName>
</protein>
<reference evidence="1 2" key="1">
    <citation type="submission" date="2023-01" db="EMBL/GenBank/DDBJ databases">
        <authorList>
            <person name="Whitehead M."/>
        </authorList>
    </citation>
    <scope>NUCLEOTIDE SEQUENCE [LARGE SCALE GENOMIC DNA]</scope>
</reference>
<name>A0AAV0XGR9_9HEMI</name>
<evidence type="ECO:0000313" key="1">
    <source>
        <dbReference type="EMBL" id="CAI6367575.1"/>
    </source>
</evidence>
<sequence length="252" mass="27480">MPKPETCDWTLSSVDDKKMAVGAMHSVESSRCDATCIFMSDLPWPWIVQRAVSFTATASSFVGHLTAVLCSLSGVEDDESTNVRILVGNDHFDSMTVHGGRLLDDLERAANVVTGGYEVYPLIGETAVHVVGRPTAVAKFACLLDESLCDETGAVVADGRLVVNRQPIEQRIGTATFGTAARWPFRVPVRNVRRVVTSSPRIVTQPSRPEYVVTDRPIVEHSSRSLVTEPSTRCVSARSRPQAMYKAACTWG</sequence>
<keyword evidence="2" id="KW-1185">Reference proteome</keyword>
<proteinExistence type="predicted"/>
<dbReference type="Proteomes" id="UP001160148">
    <property type="component" value="Unassembled WGS sequence"/>
</dbReference>